<reference evidence="3" key="2">
    <citation type="submission" date="2020-05" db="EMBL/GenBank/DDBJ databases">
        <authorList>
            <person name="Kim H.-S."/>
            <person name="Proctor R.H."/>
            <person name="Brown D.W."/>
        </authorList>
    </citation>
    <scope>NUCLEOTIDE SEQUENCE</scope>
    <source>
        <strain evidence="3">NRRL 20472</strain>
    </source>
</reference>
<accession>A0A8H4U267</accession>
<evidence type="ECO:0000256" key="2">
    <source>
        <dbReference type="SAM" id="SignalP"/>
    </source>
</evidence>
<keyword evidence="2" id="KW-0732">Signal</keyword>
<keyword evidence="4" id="KW-1185">Reference proteome</keyword>
<gene>
    <name evidence="3" type="ORF">FSARC_4135</name>
</gene>
<comment type="caution">
    <text evidence="3">The sequence shown here is derived from an EMBL/GenBank/DDBJ whole genome shotgun (WGS) entry which is preliminary data.</text>
</comment>
<reference evidence="3" key="1">
    <citation type="journal article" date="2020" name="BMC Genomics">
        <title>Correction to: Identification and distribution of gene clusters required for synthesis of sphingolipid metabolism inhibitors in diverse species of the filamentous fungus Fusarium.</title>
        <authorList>
            <person name="Kim H.S."/>
            <person name="Lohmar J.M."/>
            <person name="Busman M."/>
            <person name="Brown D.W."/>
            <person name="Naumann T.A."/>
            <person name="Divon H.H."/>
            <person name="Lysoe E."/>
            <person name="Uhlig S."/>
            <person name="Proctor R.H."/>
        </authorList>
    </citation>
    <scope>NUCLEOTIDE SEQUENCE</scope>
    <source>
        <strain evidence="3">NRRL 20472</strain>
    </source>
</reference>
<feature type="region of interest" description="Disordered" evidence="1">
    <location>
        <begin position="67"/>
        <end position="88"/>
    </location>
</feature>
<dbReference type="Proteomes" id="UP000622797">
    <property type="component" value="Unassembled WGS sequence"/>
</dbReference>
<evidence type="ECO:0000313" key="3">
    <source>
        <dbReference type="EMBL" id="KAF4968441.1"/>
    </source>
</evidence>
<feature type="signal peptide" evidence="2">
    <location>
        <begin position="1"/>
        <end position="25"/>
    </location>
</feature>
<name>A0A8H4U267_9HYPO</name>
<dbReference type="AlphaFoldDB" id="A0A8H4U267"/>
<evidence type="ECO:0008006" key="5">
    <source>
        <dbReference type="Google" id="ProtNLM"/>
    </source>
</evidence>
<feature type="chain" id="PRO_5034644603" description="Secreted protein" evidence="2">
    <location>
        <begin position="26"/>
        <end position="88"/>
    </location>
</feature>
<evidence type="ECO:0000313" key="4">
    <source>
        <dbReference type="Proteomes" id="UP000622797"/>
    </source>
</evidence>
<protein>
    <recommendedName>
        <fullName evidence="5">Secreted protein</fullName>
    </recommendedName>
</protein>
<sequence>MDPANAIHWNKLLGLLLLPGPNAQASLSSRTVERERQLRGMGRVWGEVHNPVPLLFANRIVSSTPQDHSLLLRGSDDDEDDDGPRAAK</sequence>
<dbReference type="EMBL" id="JABEXW010000199">
    <property type="protein sequence ID" value="KAF4968441.1"/>
    <property type="molecule type" value="Genomic_DNA"/>
</dbReference>
<organism evidence="3 4">
    <name type="scientific">Fusarium sarcochroum</name>
    <dbReference type="NCBI Taxonomy" id="1208366"/>
    <lineage>
        <taxon>Eukaryota</taxon>
        <taxon>Fungi</taxon>
        <taxon>Dikarya</taxon>
        <taxon>Ascomycota</taxon>
        <taxon>Pezizomycotina</taxon>
        <taxon>Sordariomycetes</taxon>
        <taxon>Hypocreomycetidae</taxon>
        <taxon>Hypocreales</taxon>
        <taxon>Nectriaceae</taxon>
        <taxon>Fusarium</taxon>
        <taxon>Fusarium lateritium species complex</taxon>
    </lineage>
</organism>
<proteinExistence type="predicted"/>
<evidence type="ECO:0000256" key="1">
    <source>
        <dbReference type="SAM" id="MobiDB-lite"/>
    </source>
</evidence>